<keyword evidence="11 13" id="KW-0234">DNA repair</keyword>
<feature type="DNA-binding region" description="H-T-H motif" evidence="13">
    <location>
        <begin position="29"/>
        <end position="49"/>
    </location>
</feature>
<dbReference type="Proteomes" id="UP000318509">
    <property type="component" value="Unassembled WGS sequence"/>
</dbReference>
<comment type="catalytic activity">
    <reaction evidence="13">
        <text>Hydrolysis of Ala-|-Gly bond in repressor LexA.</text>
        <dbReference type="EC" id="3.4.21.88"/>
    </reaction>
</comment>
<reference evidence="17 18" key="1">
    <citation type="journal article" date="2019" name="Nat. Microbiol.">
        <title>Mediterranean grassland soil C-N compound turnover is dependent on rainfall and depth, and is mediated by genomically divergent microorganisms.</title>
        <authorList>
            <person name="Diamond S."/>
            <person name="Andeer P.F."/>
            <person name="Li Z."/>
            <person name="Crits-Christoph A."/>
            <person name="Burstein D."/>
            <person name="Anantharaman K."/>
            <person name="Lane K.R."/>
            <person name="Thomas B.C."/>
            <person name="Pan C."/>
            <person name="Northen T.R."/>
            <person name="Banfield J.F."/>
        </authorList>
    </citation>
    <scope>NUCLEOTIDE SEQUENCE [LARGE SCALE GENOMIC DNA]</scope>
    <source>
        <strain evidence="17">NP_3</strain>
    </source>
</reference>
<evidence type="ECO:0000256" key="13">
    <source>
        <dbReference type="HAMAP-Rule" id="MF_00015"/>
    </source>
</evidence>
<evidence type="ECO:0000259" key="16">
    <source>
        <dbReference type="Pfam" id="PF01726"/>
    </source>
</evidence>
<feature type="domain" description="Peptidase S24/S26A/S26B/S26C" evidence="15">
    <location>
        <begin position="85"/>
        <end position="197"/>
    </location>
</feature>
<dbReference type="GO" id="GO:0045892">
    <property type="term" value="P:negative regulation of DNA-templated transcription"/>
    <property type="evidence" value="ECO:0007669"/>
    <property type="project" value="UniProtKB-UniRule"/>
</dbReference>
<protein>
    <recommendedName>
        <fullName evidence="13">LexA repressor</fullName>
        <ecNumber evidence="13">3.4.21.88</ecNumber>
    </recommendedName>
</protein>
<evidence type="ECO:0000256" key="8">
    <source>
        <dbReference type="ARBA" id="ARBA00023015"/>
    </source>
</evidence>
<dbReference type="InterPro" id="IPR015927">
    <property type="entry name" value="Peptidase_S24_S26A/B/C"/>
</dbReference>
<keyword evidence="5 13" id="KW-0227">DNA damage</keyword>
<accession>A0A537K2V0</accession>
<comment type="function">
    <text evidence="13">Represses a number of genes involved in the response to DNA damage (SOS response), including recA and lexA. In the presence of single-stranded DNA, RecA interacts with LexA causing an autocatalytic cleavage which disrupts the DNA-binding part of LexA, leading to derepression of the SOS regulon and eventually DNA repair.</text>
</comment>
<evidence type="ECO:0000256" key="6">
    <source>
        <dbReference type="ARBA" id="ARBA00022801"/>
    </source>
</evidence>
<dbReference type="InterPro" id="IPR050077">
    <property type="entry name" value="LexA_repressor"/>
</dbReference>
<evidence type="ECO:0000256" key="10">
    <source>
        <dbReference type="ARBA" id="ARBA00023163"/>
    </source>
</evidence>
<dbReference type="InterPro" id="IPR006197">
    <property type="entry name" value="Peptidase_S24_LexA"/>
</dbReference>
<dbReference type="Pfam" id="PF01726">
    <property type="entry name" value="LexA_DNA_bind"/>
    <property type="match status" value="1"/>
</dbReference>
<dbReference type="SUPFAM" id="SSF46785">
    <property type="entry name" value="Winged helix' DNA-binding domain"/>
    <property type="match status" value="1"/>
</dbReference>
<feature type="domain" description="LexA repressor DNA-binding" evidence="16">
    <location>
        <begin position="3"/>
        <end position="66"/>
    </location>
</feature>
<dbReference type="InterPro" id="IPR036388">
    <property type="entry name" value="WH-like_DNA-bd_sf"/>
</dbReference>
<feature type="site" description="Cleavage; by autolysis" evidence="13">
    <location>
        <begin position="92"/>
        <end position="93"/>
    </location>
</feature>
<evidence type="ECO:0000256" key="9">
    <source>
        <dbReference type="ARBA" id="ARBA00023125"/>
    </source>
</evidence>
<evidence type="ECO:0000256" key="7">
    <source>
        <dbReference type="ARBA" id="ARBA00022813"/>
    </source>
</evidence>
<dbReference type="PANTHER" id="PTHR33516:SF2">
    <property type="entry name" value="LEXA REPRESSOR-RELATED"/>
    <property type="match status" value="1"/>
</dbReference>
<dbReference type="CDD" id="cd06529">
    <property type="entry name" value="S24_LexA-like"/>
    <property type="match status" value="1"/>
</dbReference>
<keyword evidence="4 13" id="KW-0235">DNA replication</keyword>
<dbReference type="InterPro" id="IPR006199">
    <property type="entry name" value="LexA_DNA-bd_dom"/>
</dbReference>
<evidence type="ECO:0000256" key="14">
    <source>
        <dbReference type="RuleBase" id="RU003991"/>
    </source>
</evidence>
<evidence type="ECO:0000259" key="15">
    <source>
        <dbReference type="Pfam" id="PF00717"/>
    </source>
</evidence>
<feature type="active site" description="For autocatalytic cleavage activity" evidence="13">
    <location>
        <position position="164"/>
    </location>
</feature>
<dbReference type="GO" id="GO:0006260">
    <property type="term" value="P:DNA replication"/>
    <property type="evidence" value="ECO:0007669"/>
    <property type="project" value="UniProtKB-UniRule"/>
</dbReference>
<evidence type="ECO:0000256" key="2">
    <source>
        <dbReference type="ARBA" id="ARBA00011738"/>
    </source>
</evidence>
<evidence type="ECO:0000313" key="17">
    <source>
        <dbReference type="EMBL" id="TMI89802.1"/>
    </source>
</evidence>
<dbReference type="EC" id="3.4.21.88" evidence="13"/>
<dbReference type="PANTHER" id="PTHR33516">
    <property type="entry name" value="LEXA REPRESSOR"/>
    <property type="match status" value="1"/>
</dbReference>
<keyword evidence="10 13" id="KW-0804">Transcription</keyword>
<comment type="similarity">
    <text evidence="1 13 14">Belongs to the peptidase S24 family.</text>
</comment>
<keyword evidence="3 13" id="KW-0678">Repressor</keyword>
<keyword evidence="12 13" id="KW-0742">SOS response</keyword>
<name>A0A537K2V0_9BACT</name>
<dbReference type="Gene3D" id="1.10.10.10">
    <property type="entry name" value="Winged helix-like DNA-binding domain superfamily/Winged helix DNA-binding domain"/>
    <property type="match status" value="1"/>
</dbReference>
<gene>
    <name evidence="13 17" type="primary">lexA</name>
    <name evidence="17" type="ORF">E6H00_08600</name>
</gene>
<dbReference type="GO" id="GO:0004252">
    <property type="term" value="F:serine-type endopeptidase activity"/>
    <property type="evidence" value="ECO:0007669"/>
    <property type="project" value="UniProtKB-UniRule"/>
</dbReference>
<dbReference type="GO" id="GO:0006508">
    <property type="term" value="P:proteolysis"/>
    <property type="evidence" value="ECO:0007669"/>
    <property type="project" value="InterPro"/>
</dbReference>
<dbReference type="InterPro" id="IPR006200">
    <property type="entry name" value="LexA"/>
</dbReference>
<dbReference type="FunFam" id="1.10.10.10:FF:000009">
    <property type="entry name" value="LexA repressor"/>
    <property type="match status" value="1"/>
</dbReference>
<dbReference type="GO" id="GO:0006281">
    <property type="term" value="P:DNA repair"/>
    <property type="evidence" value="ECO:0007669"/>
    <property type="project" value="UniProtKB-UniRule"/>
</dbReference>
<comment type="caution">
    <text evidence="17">The sequence shown here is derived from an EMBL/GenBank/DDBJ whole genome shotgun (WGS) entry which is preliminary data.</text>
</comment>
<dbReference type="AlphaFoldDB" id="A0A537K2V0"/>
<keyword evidence="7 13" id="KW-0068">Autocatalytic cleavage</keyword>
<keyword evidence="8 13" id="KW-0805">Transcription regulation</keyword>
<proteinExistence type="inferred from homology"/>
<evidence type="ECO:0000313" key="18">
    <source>
        <dbReference type="Proteomes" id="UP000318509"/>
    </source>
</evidence>
<keyword evidence="9 13" id="KW-0238">DNA-binding</keyword>
<dbReference type="Pfam" id="PF00717">
    <property type="entry name" value="Peptidase_S24"/>
    <property type="match status" value="1"/>
</dbReference>
<evidence type="ECO:0000256" key="3">
    <source>
        <dbReference type="ARBA" id="ARBA00022491"/>
    </source>
</evidence>
<comment type="subunit">
    <text evidence="2 13">Homodimer.</text>
</comment>
<dbReference type="HAMAP" id="MF_00015">
    <property type="entry name" value="LexA"/>
    <property type="match status" value="1"/>
</dbReference>
<dbReference type="SUPFAM" id="SSF51306">
    <property type="entry name" value="LexA/Signal peptidase"/>
    <property type="match status" value="1"/>
</dbReference>
<dbReference type="GO" id="GO:0009432">
    <property type="term" value="P:SOS response"/>
    <property type="evidence" value="ECO:0007669"/>
    <property type="project" value="UniProtKB-UniRule"/>
</dbReference>
<organism evidence="17 18">
    <name type="scientific">Candidatus Segetimicrobium genomatis</name>
    <dbReference type="NCBI Taxonomy" id="2569760"/>
    <lineage>
        <taxon>Bacteria</taxon>
        <taxon>Bacillati</taxon>
        <taxon>Candidatus Sysuimicrobiota</taxon>
        <taxon>Candidatus Sysuimicrobiia</taxon>
        <taxon>Candidatus Sysuimicrobiales</taxon>
        <taxon>Candidatus Segetimicrobiaceae</taxon>
        <taxon>Candidatus Segetimicrobium</taxon>
    </lineage>
</organism>
<dbReference type="EMBL" id="VBAK01000118">
    <property type="protein sequence ID" value="TMI89802.1"/>
    <property type="molecule type" value="Genomic_DNA"/>
</dbReference>
<keyword evidence="6 13" id="KW-0378">Hydrolase</keyword>
<dbReference type="InterPro" id="IPR036390">
    <property type="entry name" value="WH_DNA-bd_sf"/>
</dbReference>
<sequence length="204" mass="22651">MGKGLTKRQREILNYVLNNMQQRGYPPSVREIGAALGLTSSSTVHSHLTALEKKGFIHRDPSKPRAIEILKDGASQPPKRVVNVPVLGRIAAGHPLLAEENIEDVFPLPRDLVREDASFILRVRGESMIDAGILDGDFIVVRQQSTANNGEIVAALIGDEATVKRFYRERDHIRLQPENRTMTPILTRDATVLGKVVALIRRLP</sequence>
<evidence type="ECO:0000256" key="12">
    <source>
        <dbReference type="ARBA" id="ARBA00023236"/>
    </source>
</evidence>
<dbReference type="GO" id="GO:0003677">
    <property type="term" value="F:DNA binding"/>
    <property type="evidence" value="ECO:0007669"/>
    <property type="project" value="UniProtKB-UniRule"/>
</dbReference>
<dbReference type="NCBIfam" id="TIGR00498">
    <property type="entry name" value="lexA"/>
    <property type="match status" value="1"/>
</dbReference>
<evidence type="ECO:0000256" key="4">
    <source>
        <dbReference type="ARBA" id="ARBA00022705"/>
    </source>
</evidence>
<evidence type="ECO:0000256" key="5">
    <source>
        <dbReference type="ARBA" id="ARBA00022763"/>
    </source>
</evidence>
<feature type="active site" description="For autocatalytic cleavage activity" evidence="13">
    <location>
        <position position="127"/>
    </location>
</feature>
<dbReference type="InterPro" id="IPR036286">
    <property type="entry name" value="LexA/Signal_pep-like_sf"/>
</dbReference>
<dbReference type="FunFam" id="2.10.109.10:FF:000001">
    <property type="entry name" value="LexA repressor"/>
    <property type="match status" value="1"/>
</dbReference>
<evidence type="ECO:0000256" key="11">
    <source>
        <dbReference type="ARBA" id="ARBA00023204"/>
    </source>
</evidence>
<evidence type="ECO:0000256" key="1">
    <source>
        <dbReference type="ARBA" id="ARBA00007484"/>
    </source>
</evidence>
<dbReference type="Gene3D" id="2.10.109.10">
    <property type="entry name" value="Umud Fragment, subunit A"/>
    <property type="match status" value="1"/>
</dbReference>
<dbReference type="InterPro" id="IPR039418">
    <property type="entry name" value="LexA-like"/>
</dbReference>
<dbReference type="PRINTS" id="PR00726">
    <property type="entry name" value="LEXASERPTASE"/>
</dbReference>